<protein>
    <recommendedName>
        <fullName evidence="1">NurA domain-containing protein</fullName>
    </recommendedName>
</protein>
<dbReference type="InterPro" id="IPR018977">
    <property type="entry name" value="NurA_domain"/>
</dbReference>
<accession>M0HBA3</accession>
<dbReference type="RefSeq" id="WP_008326441.1">
    <property type="nucleotide sequence ID" value="NZ_AOLK01000023.1"/>
</dbReference>
<dbReference type="AlphaFoldDB" id="M0HBA3"/>
<keyword evidence="3" id="KW-1185">Reference proteome</keyword>
<reference evidence="2 3" key="1">
    <citation type="journal article" date="2014" name="PLoS Genet.">
        <title>Phylogenetically driven sequencing of extremely halophilic archaea reveals strategies for static and dynamic osmo-response.</title>
        <authorList>
            <person name="Becker E.A."/>
            <person name="Seitzer P.M."/>
            <person name="Tritt A."/>
            <person name="Larsen D."/>
            <person name="Krusor M."/>
            <person name="Yao A.I."/>
            <person name="Wu D."/>
            <person name="Madern D."/>
            <person name="Eisen J.A."/>
            <person name="Darling A.E."/>
            <person name="Facciotti M.T."/>
        </authorList>
    </citation>
    <scope>NUCLEOTIDE SEQUENCE [LARGE SCALE GENOMIC DNA]</scope>
    <source>
        <strain evidence="2 3">ATCC BAA-1513</strain>
    </source>
</reference>
<dbReference type="PATRIC" id="fig|1230453.4.peg.3426"/>
<evidence type="ECO:0000259" key="1">
    <source>
        <dbReference type="SMART" id="SM00933"/>
    </source>
</evidence>
<sequence>MDSEAVGTVRELFAEIDAAVPRELESQAEHARRMFEFLGLDGGVVKPIGDPTYQRTRIDELGTWAEDPWSGQSYGVDASTTRPMEYNNGMVIDAAHAKTAAVGESADRTVEQVGQIVGVAFLDDTDTTLHRKTIEGDYVMGELVRFPESTEELRNISKSVGAVAQRLSEGQQAVNSLDSIDGALFLDGSVLPLGIIYWVLLDYAGGRSPAGSWGLPADIVRNYVEIIDQQYERNQPVIGIVKTSTMSQVVSSLNEKLDQHDITEDGQQPEVPWIRDHQFLSEVLRFENLDYLTYTSWFVSEGQKISGEVYRLLEPLSDDLQHGSPDDYRRAFCFVRLPKTGDLLRIETPYLMVREEEMRRQIQLKALKAIAQRRGVPRAIHRADRLARISQENREKIRDMIKRTEAAYDHNWDGRWRNLTDDTDL</sequence>
<name>M0HBA3_HALEO</name>
<dbReference type="STRING" id="1230453.C453_17179"/>
<dbReference type="OrthoDB" id="190207at2157"/>
<organism evidence="2 3">
    <name type="scientific">Haloferax elongans ATCC BAA-1513</name>
    <dbReference type="NCBI Taxonomy" id="1230453"/>
    <lineage>
        <taxon>Archaea</taxon>
        <taxon>Methanobacteriati</taxon>
        <taxon>Methanobacteriota</taxon>
        <taxon>Stenosarchaea group</taxon>
        <taxon>Halobacteria</taxon>
        <taxon>Halobacteriales</taxon>
        <taxon>Haloferacaceae</taxon>
        <taxon>Haloferax</taxon>
    </lineage>
</organism>
<dbReference type="Pfam" id="PF09376">
    <property type="entry name" value="NurA"/>
    <property type="match status" value="1"/>
</dbReference>
<feature type="domain" description="NurA" evidence="1">
    <location>
        <begin position="71"/>
        <end position="389"/>
    </location>
</feature>
<comment type="caution">
    <text evidence="2">The sequence shown here is derived from an EMBL/GenBank/DDBJ whole genome shotgun (WGS) entry which is preliminary data.</text>
</comment>
<gene>
    <name evidence="2" type="ORF">C453_17179</name>
</gene>
<dbReference type="SMART" id="SM00933">
    <property type="entry name" value="NurA"/>
    <property type="match status" value="1"/>
</dbReference>
<dbReference type="EMBL" id="AOLK01000023">
    <property type="protein sequence ID" value="ELZ81770.1"/>
    <property type="molecule type" value="Genomic_DNA"/>
</dbReference>
<proteinExistence type="predicted"/>
<evidence type="ECO:0000313" key="2">
    <source>
        <dbReference type="EMBL" id="ELZ81770.1"/>
    </source>
</evidence>
<evidence type="ECO:0000313" key="3">
    <source>
        <dbReference type="Proteomes" id="UP000011612"/>
    </source>
</evidence>
<dbReference type="Proteomes" id="UP000011612">
    <property type="component" value="Unassembled WGS sequence"/>
</dbReference>